<comment type="caution">
    <text evidence="1">The sequence shown here is derived from an EMBL/GenBank/DDBJ whole genome shotgun (WGS) entry which is preliminary data.</text>
</comment>
<accession>A0A3M8R5E6</accession>
<dbReference type="Pfam" id="PF11939">
    <property type="entry name" value="NiFe-hyd_HybE"/>
    <property type="match status" value="1"/>
</dbReference>
<evidence type="ECO:0000313" key="1">
    <source>
        <dbReference type="EMBL" id="RNF63311.1"/>
    </source>
</evidence>
<name>A0A3M8R5E6_9PROT</name>
<protein>
    <submittedName>
        <fullName evidence="1">[NiFe]-hydrogenase assembly, chaperone, HybE</fullName>
    </submittedName>
</protein>
<dbReference type="InterPro" id="IPR023994">
    <property type="entry name" value="NiFe-hyd_HybE"/>
</dbReference>
<organism evidence="1">
    <name type="scientific">Acidithiobacillus sulfuriphilus</name>
    <dbReference type="NCBI Taxonomy" id="1867749"/>
    <lineage>
        <taxon>Bacteria</taxon>
        <taxon>Pseudomonadati</taxon>
        <taxon>Pseudomonadota</taxon>
        <taxon>Acidithiobacillia</taxon>
        <taxon>Acidithiobacillales</taxon>
        <taxon>Acidithiobacillaceae</taxon>
        <taxon>Acidithiobacillus</taxon>
    </lineage>
</organism>
<gene>
    <name evidence="1" type="primary">hybE</name>
    <name evidence="1" type="ORF">EC580_06650</name>
</gene>
<dbReference type="InterPro" id="IPR038530">
    <property type="entry name" value="NiFe-hyd_HybE_sf"/>
</dbReference>
<sequence length="194" mass="21462">MTRRSTVDGSGMTGTWQILPAATAETLAPQITAAFRHWHEACFRDSQAAHPHLGVELRDLRAVTGWWLGHLLTPIALYRICIPTAIPAVPLPSGWTAAERAAHPCLALGPLLALSVPGLIGQGHLHYLCELGHFLLQPEVQGLRRYPDADAVFAAWGQVLSFRQQTRANLEKQQQCDRRAFLRRLMPTPKDSPL</sequence>
<dbReference type="Gene3D" id="3.30.1460.40">
    <property type="entry name" value="[NiFe]-hydrogenase assembly chaperone, HybE"/>
    <property type="match status" value="1"/>
</dbReference>
<dbReference type="EMBL" id="RIZI01000157">
    <property type="protein sequence ID" value="RNF63311.1"/>
    <property type="molecule type" value="Genomic_DNA"/>
</dbReference>
<reference evidence="1" key="1">
    <citation type="submission" date="2018-10" db="EMBL/GenBank/DDBJ databases">
        <title>Acidithiobacillus sulfuriphilus sp. nov.: an extremely acidophilic sulfur-oxidizing chemolithotroph isolated from a neutral pH environment.</title>
        <authorList>
            <person name="Falagan C."/>
            <person name="Moya-Beltran A."/>
            <person name="Quatrini R."/>
            <person name="Johnson D.B."/>
        </authorList>
    </citation>
    <scope>NUCLEOTIDE SEQUENCE [LARGE SCALE GENOMIC DNA]</scope>
    <source>
        <strain evidence="1">CJ-2</strain>
    </source>
</reference>
<dbReference type="AlphaFoldDB" id="A0A3M8R5E6"/>
<proteinExistence type="predicted"/>